<sequence>DMKKKCLCDSIHKDRFDALKSKWKIFSSPKKKDSNIGYNNRPNGVFVIAITKTMTTKSKYVYNKNTIFDLKNGVIVIIDNIFKINKKYKFFPRHSKSENFTHLNLKSQNRPNKSNHCFKKFLKNVQKIPGKSYFFHKISDKNIKFKNYSQEIRVFRQFSQQTESKIDTFFSQHIITVCDVSTIKISFFLSYCKYLMKRHKVRNYLK</sequence>
<dbReference type="EMBL" id="ASPP01004878">
    <property type="protein sequence ID" value="ETO31505.1"/>
    <property type="molecule type" value="Genomic_DNA"/>
</dbReference>
<organism evidence="1 2">
    <name type="scientific">Reticulomyxa filosa</name>
    <dbReference type="NCBI Taxonomy" id="46433"/>
    <lineage>
        <taxon>Eukaryota</taxon>
        <taxon>Sar</taxon>
        <taxon>Rhizaria</taxon>
        <taxon>Retaria</taxon>
        <taxon>Foraminifera</taxon>
        <taxon>Monothalamids</taxon>
        <taxon>Reticulomyxidae</taxon>
        <taxon>Reticulomyxa</taxon>
    </lineage>
</organism>
<comment type="caution">
    <text evidence="1">The sequence shown here is derived from an EMBL/GenBank/DDBJ whole genome shotgun (WGS) entry which is preliminary data.</text>
</comment>
<dbReference type="Proteomes" id="UP000023152">
    <property type="component" value="Unassembled WGS sequence"/>
</dbReference>
<evidence type="ECO:0000313" key="1">
    <source>
        <dbReference type="EMBL" id="ETO31505.1"/>
    </source>
</evidence>
<dbReference type="AlphaFoldDB" id="X6NYX5"/>
<name>X6NYX5_RETFI</name>
<feature type="non-terminal residue" evidence="1">
    <location>
        <position position="1"/>
    </location>
</feature>
<evidence type="ECO:0000313" key="2">
    <source>
        <dbReference type="Proteomes" id="UP000023152"/>
    </source>
</evidence>
<protein>
    <submittedName>
        <fullName evidence="1">Uncharacterized protein</fullName>
    </submittedName>
</protein>
<gene>
    <name evidence="1" type="ORF">RFI_05616</name>
</gene>
<keyword evidence="2" id="KW-1185">Reference proteome</keyword>
<reference evidence="1 2" key="1">
    <citation type="journal article" date="2013" name="Curr. Biol.">
        <title>The Genome of the Foraminiferan Reticulomyxa filosa.</title>
        <authorList>
            <person name="Glockner G."/>
            <person name="Hulsmann N."/>
            <person name="Schleicher M."/>
            <person name="Noegel A.A."/>
            <person name="Eichinger L."/>
            <person name="Gallinger C."/>
            <person name="Pawlowski J."/>
            <person name="Sierra R."/>
            <person name="Euteneuer U."/>
            <person name="Pillet L."/>
            <person name="Moustafa A."/>
            <person name="Platzer M."/>
            <person name="Groth M."/>
            <person name="Szafranski K."/>
            <person name="Schliwa M."/>
        </authorList>
    </citation>
    <scope>NUCLEOTIDE SEQUENCE [LARGE SCALE GENOMIC DNA]</scope>
</reference>
<proteinExistence type="predicted"/>
<accession>X6NYX5</accession>